<feature type="compositionally biased region" description="Basic residues" evidence="1">
    <location>
        <begin position="126"/>
        <end position="137"/>
    </location>
</feature>
<dbReference type="Proteomes" id="UP000218811">
    <property type="component" value="Unassembled WGS sequence"/>
</dbReference>
<protein>
    <submittedName>
        <fullName evidence="2">Uncharacterized protein</fullName>
    </submittedName>
</protein>
<reference evidence="2 3" key="1">
    <citation type="journal article" date="2012" name="Science">
        <title>The Paleozoic origin of enzymatic lignin decomposition reconstructed from 31 fungal genomes.</title>
        <authorList>
            <person name="Floudas D."/>
            <person name="Binder M."/>
            <person name="Riley R."/>
            <person name="Barry K."/>
            <person name="Blanchette R.A."/>
            <person name="Henrissat B."/>
            <person name="Martinez A.T."/>
            <person name="Otillar R."/>
            <person name="Spatafora J.W."/>
            <person name="Yadav J.S."/>
            <person name="Aerts A."/>
            <person name="Benoit I."/>
            <person name="Boyd A."/>
            <person name="Carlson A."/>
            <person name="Copeland A."/>
            <person name="Coutinho P.M."/>
            <person name="de Vries R.P."/>
            <person name="Ferreira P."/>
            <person name="Findley K."/>
            <person name="Foster B."/>
            <person name="Gaskell J."/>
            <person name="Glotzer D."/>
            <person name="Gorecki P."/>
            <person name="Heitman J."/>
            <person name="Hesse C."/>
            <person name="Hori C."/>
            <person name="Igarashi K."/>
            <person name="Jurgens J.A."/>
            <person name="Kallen N."/>
            <person name="Kersten P."/>
            <person name="Kohler A."/>
            <person name="Kuees U."/>
            <person name="Kumar T.K.A."/>
            <person name="Kuo A."/>
            <person name="LaButti K."/>
            <person name="Larrondo L.F."/>
            <person name="Lindquist E."/>
            <person name="Ling A."/>
            <person name="Lombard V."/>
            <person name="Lucas S."/>
            <person name="Lundell T."/>
            <person name="Martin R."/>
            <person name="McLaughlin D.J."/>
            <person name="Morgenstern I."/>
            <person name="Morin E."/>
            <person name="Murat C."/>
            <person name="Nagy L.G."/>
            <person name="Nolan M."/>
            <person name="Ohm R.A."/>
            <person name="Patyshakuliyeva A."/>
            <person name="Rokas A."/>
            <person name="Ruiz-Duenas F.J."/>
            <person name="Sabat G."/>
            <person name="Salamov A."/>
            <person name="Samejima M."/>
            <person name="Schmutz J."/>
            <person name="Slot J.C."/>
            <person name="St John F."/>
            <person name="Stenlid J."/>
            <person name="Sun H."/>
            <person name="Sun S."/>
            <person name="Syed K."/>
            <person name="Tsang A."/>
            <person name="Wiebenga A."/>
            <person name="Young D."/>
            <person name="Pisabarro A."/>
            <person name="Eastwood D.C."/>
            <person name="Martin F."/>
            <person name="Cullen D."/>
            <person name="Grigoriev I.V."/>
            <person name="Hibbett D.S."/>
        </authorList>
    </citation>
    <scope>NUCLEOTIDE SEQUENCE [LARGE SCALE GENOMIC DNA]</scope>
    <source>
        <strain evidence="2 3">MD-104</strain>
    </source>
</reference>
<feature type="region of interest" description="Disordered" evidence="1">
    <location>
        <begin position="96"/>
        <end position="137"/>
    </location>
</feature>
<name>A0A2H3JI59_WOLCO</name>
<feature type="region of interest" description="Disordered" evidence="1">
    <location>
        <begin position="39"/>
        <end position="74"/>
    </location>
</feature>
<evidence type="ECO:0000313" key="2">
    <source>
        <dbReference type="EMBL" id="PCH41880.1"/>
    </source>
</evidence>
<organism evidence="2 3">
    <name type="scientific">Wolfiporia cocos (strain MD-104)</name>
    <name type="common">Brown rot fungus</name>
    <dbReference type="NCBI Taxonomy" id="742152"/>
    <lineage>
        <taxon>Eukaryota</taxon>
        <taxon>Fungi</taxon>
        <taxon>Dikarya</taxon>
        <taxon>Basidiomycota</taxon>
        <taxon>Agaricomycotina</taxon>
        <taxon>Agaricomycetes</taxon>
        <taxon>Polyporales</taxon>
        <taxon>Phaeolaceae</taxon>
        <taxon>Wolfiporia</taxon>
    </lineage>
</organism>
<dbReference type="EMBL" id="KB468124">
    <property type="protein sequence ID" value="PCH41880.1"/>
    <property type="molecule type" value="Genomic_DNA"/>
</dbReference>
<gene>
    <name evidence="2" type="ORF">WOLCODRAFT_151919</name>
</gene>
<dbReference type="AlphaFoldDB" id="A0A2H3JI59"/>
<evidence type="ECO:0000256" key="1">
    <source>
        <dbReference type="SAM" id="MobiDB-lite"/>
    </source>
</evidence>
<accession>A0A2H3JI59</accession>
<keyword evidence="3" id="KW-1185">Reference proteome</keyword>
<feature type="compositionally biased region" description="Basic and acidic residues" evidence="1">
    <location>
        <begin position="98"/>
        <end position="107"/>
    </location>
</feature>
<evidence type="ECO:0000313" key="3">
    <source>
        <dbReference type="Proteomes" id="UP000218811"/>
    </source>
</evidence>
<proteinExistence type="predicted"/>
<sequence>MLAGPESRYSEYAIPTDRTATKRLCLYRLLRRFLLGGTPLHISGHPARASPSTGYDPPGTSRSRRLDDLRVRSRHSPTLNEILRFPCCFPISAACKAQPEDRDDPRARPTGTHMTPPEADAPRTPHSVRQRAKPPLG</sequence>